<evidence type="ECO:0000313" key="3">
    <source>
        <dbReference type="Proteomes" id="UP000001307"/>
    </source>
</evidence>
<dbReference type="InParanoid" id="E4XAM2"/>
<dbReference type="Proteomes" id="UP000001307">
    <property type="component" value="Unassembled WGS sequence"/>
</dbReference>
<dbReference type="Gene3D" id="3.90.1410.10">
    <property type="entry name" value="set domain protein methyltransferase, domain 1"/>
    <property type="match status" value="1"/>
</dbReference>
<name>E4XAM2_OIKDI</name>
<gene>
    <name evidence="2" type="ORF">GSOID_T00005279001</name>
</gene>
<dbReference type="EMBL" id="FN653032">
    <property type="protein sequence ID" value="CBY08693.1"/>
    <property type="molecule type" value="Genomic_DNA"/>
</dbReference>
<dbReference type="InterPro" id="IPR050600">
    <property type="entry name" value="SETD3_SETD6_MTase"/>
</dbReference>
<dbReference type="PROSITE" id="PS50280">
    <property type="entry name" value="SET"/>
    <property type="match status" value="1"/>
</dbReference>
<sequence length="461" mass="52731">MSDLPAPILSHDVPCRSPVPIVDNTENPLKHKNVSKTCINPEICQLVKNGHKKSDLEKIQDLLAWKPWTLSEKIEIRRGQFGIGVFAKEDLKIDEQLFFASPCQTIRIENAFEVIESELDLTEEDVKQHLDCADTLAVYILFELRKGPKSDIWPYLATMPEEYTTPFDYWPVELHDYLTPASNDFLFLATSDYVDAYMKIRGFLEKHNVEESEFHRAYSIVSTRYYYADGPATHPDWFVSGLGEADCGALGPIFDLWNHQSIKPNTDWIVGEDGSMTMNVQEPVQAGEELFISYGSRVDENVRMAQTYGFTIEDPSKVEELIYIYKDEIVDACVARLGKSFAECDDRTSHLIVENDEEGGHINFDCSINSYPLESIFASDNPEEDNDHNKASRLLRGALHIIYERRSFLEHLLQEIEDALEDDINREHKFMAKNIATSELATVTKCMTQMEDLAIAYERLT</sequence>
<dbReference type="Pfam" id="PF00856">
    <property type="entry name" value="SET"/>
    <property type="match status" value="1"/>
</dbReference>
<accession>E4XAM2</accession>
<protein>
    <recommendedName>
        <fullName evidence="1">SET domain-containing protein</fullName>
    </recommendedName>
</protein>
<dbReference type="AlphaFoldDB" id="E4XAM2"/>
<dbReference type="GO" id="GO:0016279">
    <property type="term" value="F:protein-lysine N-methyltransferase activity"/>
    <property type="evidence" value="ECO:0007669"/>
    <property type="project" value="TreeGrafter"/>
</dbReference>
<reference evidence="2" key="1">
    <citation type="journal article" date="2010" name="Science">
        <title>Plasticity of animal genome architecture unmasked by rapid evolution of a pelagic tunicate.</title>
        <authorList>
            <person name="Denoeud F."/>
            <person name="Henriet S."/>
            <person name="Mungpakdee S."/>
            <person name="Aury J.M."/>
            <person name="Da Silva C."/>
            <person name="Brinkmann H."/>
            <person name="Mikhaleva J."/>
            <person name="Olsen L.C."/>
            <person name="Jubin C."/>
            <person name="Canestro C."/>
            <person name="Bouquet J.M."/>
            <person name="Danks G."/>
            <person name="Poulain J."/>
            <person name="Campsteijn C."/>
            <person name="Adamski M."/>
            <person name="Cross I."/>
            <person name="Yadetie F."/>
            <person name="Muffato M."/>
            <person name="Louis A."/>
            <person name="Butcher S."/>
            <person name="Tsagkogeorga G."/>
            <person name="Konrad A."/>
            <person name="Singh S."/>
            <person name="Jensen M.F."/>
            <person name="Cong E.H."/>
            <person name="Eikeseth-Otteraa H."/>
            <person name="Noel B."/>
            <person name="Anthouard V."/>
            <person name="Porcel B.M."/>
            <person name="Kachouri-Lafond R."/>
            <person name="Nishino A."/>
            <person name="Ugolini M."/>
            <person name="Chourrout P."/>
            <person name="Nishida H."/>
            <person name="Aasland R."/>
            <person name="Huzurbazar S."/>
            <person name="Westhof E."/>
            <person name="Delsuc F."/>
            <person name="Lehrach H."/>
            <person name="Reinhardt R."/>
            <person name="Weissenbach J."/>
            <person name="Roy S.W."/>
            <person name="Artiguenave F."/>
            <person name="Postlethwait J.H."/>
            <person name="Manak J.R."/>
            <person name="Thompson E.M."/>
            <person name="Jaillon O."/>
            <person name="Du Pasquier L."/>
            <person name="Boudinot P."/>
            <person name="Liberles D.A."/>
            <person name="Volff J.N."/>
            <person name="Philippe H."/>
            <person name="Lenhard B."/>
            <person name="Roest Crollius H."/>
            <person name="Wincker P."/>
            <person name="Chourrout D."/>
        </authorList>
    </citation>
    <scope>NUCLEOTIDE SEQUENCE [LARGE SCALE GENOMIC DNA]</scope>
</reference>
<evidence type="ECO:0000313" key="2">
    <source>
        <dbReference type="EMBL" id="CBY08693.1"/>
    </source>
</evidence>
<dbReference type="OrthoDB" id="341421at2759"/>
<feature type="domain" description="SET" evidence="1">
    <location>
        <begin position="72"/>
        <end position="295"/>
    </location>
</feature>
<keyword evidence="3" id="KW-1185">Reference proteome</keyword>
<proteinExistence type="predicted"/>
<dbReference type="SUPFAM" id="SSF82199">
    <property type="entry name" value="SET domain"/>
    <property type="match status" value="1"/>
</dbReference>
<dbReference type="PANTHER" id="PTHR13271">
    <property type="entry name" value="UNCHARACTERIZED PUTATIVE METHYLTRANSFERASE"/>
    <property type="match status" value="1"/>
</dbReference>
<dbReference type="InterPro" id="IPR046341">
    <property type="entry name" value="SET_dom_sf"/>
</dbReference>
<dbReference type="CDD" id="cd10527">
    <property type="entry name" value="SET_LSMT"/>
    <property type="match status" value="1"/>
</dbReference>
<organism evidence="2">
    <name type="scientific">Oikopleura dioica</name>
    <name type="common">Tunicate</name>
    <dbReference type="NCBI Taxonomy" id="34765"/>
    <lineage>
        <taxon>Eukaryota</taxon>
        <taxon>Metazoa</taxon>
        <taxon>Chordata</taxon>
        <taxon>Tunicata</taxon>
        <taxon>Appendicularia</taxon>
        <taxon>Copelata</taxon>
        <taxon>Oikopleuridae</taxon>
        <taxon>Oikopleura</taxon>
    </lineage>
</organism>
<dbReference type="InterPro" id="IPR001214">
    <property type="entry name" value="SET_dom"/>
</dbReference>
<evidence type="ECO:0000259" key="1">
    <source>
        <dbReference type="PROSITE" id="PS50280"/>
    </source>
</evidence>